<comment type="caution">
    <text evidence="2">The sequence shown here is derived from an EMBL/GenBank/DDBJ whole genome shotgun (WGS) entry which is preliminary data.</text>
</comment>
<gene>
    <name evidence="2" type="ORF">AB0I59_40455</name>
</gene>
<keyword evidence="1" id="KW-1133">Transmembrane helix</keyword>
<keyword evidence="1" id="KW-0812">Transmembrane</keyword>
<protein>
    <submittedName>
        <fullName evidence="2">Uncharacterized protein</fullName>
    </submittedName>
</protein>
<dbReference type="RefSeq" id="WP_358142021.1">
    <property type="nucleotide sequence ID" value="NZ_JBFALK010000037.1"/>
</dbReference>
<accession>A0ABV3GTE1</accession>
<feature type="transmembrane region" description="Helical" evidence="1">
    <location>
        <begin position="122"/>
        <end position="142"/>
    </location>
</feature>
<reference evidence="2 3" key="1">
    <citation type="submission" date="2024-06" db="EMBL/GenBank/DDBJ databases">
        <title>The Natural Products Discovery Center: Release of the First 8490 Sequenced Strains for Exploring Actinobacteria Biosynthetic Diversity.</title>
        <authorList>
            <person name="Kalkreuter E."/>
            <person name="Kautsar S.A."/>
            <person name="Yang D."/>
            <person name="Bader C.D."/>
            <person name="Teijaro C.N."/>
            <person name="Fluegel L."/>
            <person name="Davis C.M."/>
            <person name="Simpson J.R."/>
            <person name="Lauterbach L."/>
            <person name="Steele A.D."/>
            <person name="Gui C."/>
            <person name="Meng S."/>
            <person name="Li G."/>
            <person name="Viehrig K."/>
            <person name="Ye F."/>
            <person name="Su P."/>
            <person name="Kiefer A.F."/>
            <person name="Nichols A."/>
            <person name="Cepeda A.J."/>
            <person name="Yan W."/>
            <person name="Fan B."/>
            <person name="Jiang Y."/>
            <person name="Adhikari A."/>
            <person name="Zheng C.-J."/>
            <person name="Schuster L."/>
            <person name="Cowan T.M."/>
            <person name="Smanski M.J."/>
            <person name="Chevrette M.G."/>
            <person name="De Carvalho L.P.S."/>
            <person name="Shen B."/>
        </authorList>
    </citation>
    <scope>NUCLEOTIDE SEQUENCE [LARGE SCALE GENOMIC DNA]</scope>
    <source>
        <strain evidence="2 3">NPDC050100</strain>
    </source>
</reference>
<keyword evidence="1" id="KW-0472">Membrane</keyword>
<organism evidence="2 3">
    <name type="scientific">Microtetraspora glauca</name>
    <dbReference type="NCBI Taxonomy" id="1996"/>
    <lineage>
        <taxon>Bacteria</taxon>
        <taxon>Bacillati</taxon>
        <taxon>Actinomycetota</taxon>
        <taxon>Actinomycetes</taxon>
        <taxon>Streptosporangiales</taxon>
        <taxon>Streptosporangiaceae</taxon>
        <taxon>Microtetraspora</taxon>
    </lineage>
</organism>
<name>A0ABV3GTE1_MICGL</name>
<proteinExistence type="predicted"/>
<evidence type="ECO:0000313" key="2">
    <source>
        <dbReference type="EMBL" id="MEV0974899.1"/>
    </source>
</evidence>
<dbReference type="Proteomes" id="UP001551675">
    <property type="component" value="Unassembled WGS sequence"/>
</dbReference>
<evidence type="ECO:0000313" key="3">
    <source>
        <dbReference type="Proteomes" id="UP001551675"/>
    </source>
</evidence>
<sequence length="150" mass="16161">MAVREAAIEYRTKQLVAHAVNVAKQVRGGVSPHLAAGRSGAAVQLFDQVGTIVAATPDMAGKPPMTNLQPDVDAFATERRCDGPVFPGRCKIIIEYPFHRDNGVWRLDMAVADVPWYVGPRLLIPLAVGWLLLVGATAAGTYRTVGKTLR</sequence>
<dbReference type="EMBL" id="JBFALK010000037">
    <property type="protein sequence ID" value="MEV0974899.1"/>
    <property type="molecule type" value="Genomic_DNA"/>
</dbReference>
<evidence type="ECO:0000256" key="1">
    <source>
        <dbReference type="SAM" id="Phobius"/>
    </source>
</evidence>
<keyword evidence="3" id="KW-1185">Reference proteome</keyword>